<evidence type="ECO:0000259" key="8">
    <source>
        <dbReference type="PROSITE" id="PS50928"/>
    </source>
</evidence>
<evidence type="ECO:0000256" key="1">
    <source>
        <dbReference type="ARBA" id="ARBA00004651"/>
    </source>
</evidence>
<comment type="similarity">
    <text evidence="7">Belongs to the binding-protein-dependent transport system permease family.</text>
</comment>
<dbReference type="RefSeq" id="WP_130355567.1">
    <property type="nucleotide sequence ID" value="NZ_SGXC01000001.1"/>
</dbReference>
<dbReference type="PANTHER" id="PTHR30151">
    <property type="entry name" value="ALKANE SULFONATE ABC TRANSPORTER-RELATED, MEMBRANE SUBUNIT"/>
    <property type="match status" value="1"/>
</dbReference>
<dbReference type="OrthoDB" id="8138334at2"/>
<evidence type="ECO:0000256" key="7">
    <source>
        <dbReference type="RuleBase" id="RU363032"/>
    </source>
</evidence>
<feature type="transmembrane region" description="Helical" evidence="7">
    <location>
        <begin position="126"/>
        <end position="145"/>
    </location>
</feature>
<dbReference type="InterPro" id="IPR035906">
    <property type="entry name" value="MetI-like_sf"/>
</dbReference>
<dbReference type="SUPFAM" id="SSF161098">
    <property type="entry name" value="MetI-like"/>
    <property type="match status" value="1"/>
</dbReference>
<evidence type="ECO:0000256" key="2">
    <source>
        <dbReference type="ARBA" id="ARBA00022448"/>
    </source>
</evidence>
<dbReference type="CDD" id="cd06261">
    <property type="entry name" value="TM_PBP2"/>
    <property type="match status" value="1"/>
</dbReference>
<evidence type="ECO:0000313" key="10">
    <source>
        <dbReference type="Proteomes" id="UP000292445"/>
    </source>
</evidence>
<dbReference type="AlphaFoldDB" id="A0A4Q7NH41"/>
<evidence type="ECO:0000256" key="5">
    <source>
        <dbReference type="ARBA" id="ARBA00022989"/>
    </source>
</evidence>
<reference evidence="9 10" key="1">
    <citation type="submission" date="2019-02" db="EMBL/GenBank/DDBJ databases">
        <title>Genomic Encyclopedia of Type Strains, Phase IV (KMG-IV): sequencing the most valuable type-strain genomes for metagenomic binning, comparative biology and taxonomic classification.</title>
        <authorList>
            <person name="Goeker M."/>
        </authorList>
    </citation>
    <scope>NUCLEOTIDE SEQUENCE [LARGE SCALE GENOMIC DNA]</scope>
    <source>
        <strain evidence="9 10">K24</strain>
    </source>
</reference>
<dbReference type="EMBL" id="SGXC01000001">
    <property type="protein sequence ID" value="RZS84179.1"/>
    <property type="molecule type" value="Genomic_DNA"/>
</dbReference>
<name>A0A4Q7NH41_9BURK</name>
<feature type="transmembrane region" description="Helical" evidence="7">
    <location>
        <begin position="98"/>
        <end position="120"/>
    </location>
</feature>
<dbReference type="GO" id="GO:0005886">
    <property type="term" value="C:plasma membrane"/>
    <property type="evidence" value="ECO:0007669"/>
    <property type="project" value="UniProtKB-SubCell"/>
</dbReference>
<feature type="transmembrane region" description="Helical" evidence="7">
    <location>
        <begin position="64"/>
        <end position="86"/>
    </location>
</feature>
<comment type="caution">
    <text evidence="9">The sequence shown here is derived from an EMBL/GenBank/DDBJ whole genome shotgun (WGS) entry which is preliminary data.</text>
</comment>
<dbReference type="Gene3D" id="1.10.3720.10">
    <property type="entry name" value="MetI-like"/>
    <property type="match status" value="1"/>
</dbReference>
<dbReference type="PROSITE" id="PS50928">
    <property type="entry name" value="ABC_TM1"/>
    <property type="match status" value="1"/>
</dbReference>
<dbReference type="InterPro" id="IPR000515">
    <property type="entry name" value="MetI-like"/>
</dbReference>
<evidence type="ECO:0000256" key="4">
    <source>
        <dbReference type="ARBA" id="ARBA00022692"/>
    </source>
</evidence>
<keyword evidence="10" id="KW-1185">Reference proteome</keyword>
<evidence type="ECO:0000256" key="3">
    <source>
        <dbReference type="ARBA" id="ARBA00022475"/>
    </source>
</evidence>
<organism evidence="9 10">
    <name type="scientific">Pigmentiphaga kullae</name>
    <dbReference type="NCBI Taxonomy" id="151784"/>
    <lineage>
        <taxon>Bacteria</taxon>
        <taxon>Pseudomonadati</taxon>
        <taxon>Pseudomonadota</taxon>
        <taxon>Betaproteobacteria</taxon>
        <taxon>Burkholderiales</taxon>
        <taxon>Alcaligenaceae</taxon>
        <taxon>Pigmentiphaga</taxon>
    </lineage>
</organism>
<dbReference type="GO" id="GO:0055085">
    <property type="term" value="P:transmembrane transport"/>
    <property type="evidence" value="ECO:0007669"/>
    <property type="project" value="InterPro"/>
</dbReference>
<evidence type="ECO:0000313" key="9">
    <source>
        <dbReference type="EMBL" id="RZS84179.1"/>
    </source>
</evidence>
<dbReference type="Pfam" id="PF00528">
    <property type="entry name" value="BPD_transp_1"/>
    <property type="match status" value="1"/>
</dbReference>
<keyword evidence="4 7" id="KW-0812">Transmembrane</keyword>
<proteinExistence type="inferred from homology"/>
<feature type="transmembrane region" description="Helical" evidence="7">
    <location>
        <begin position="217"/>
        <end position="240"/>
    </location>
</feature>
<feature type="domain" description="ABC transmembrane type-1" evidence="8">
    <location>
        <begin position="60"/>
        <end position="240"/>
    </location>
</feature>
<keyword evidence="2 7" id="KW-0813">Transport</keyword>
<protein>
    <submittedName>
        <fullName evidence="9">NitT/TauT family transport system permease protein</fullName>
    </submittedName>
</protein>
<keyword evidence="6 7" id="KW-0472">Membrane</keyword>
<keyword evidence="5 7" id="KW-1133">Transmembrane helix</keyword>
<dbReference type="Proteomes" id="UP000292445">
    <property type="component" value="Unassembled WGS sequence"/>
</dbReference>
<comment type="subcellular location">
    <subcellularLocation>
        <location evidence="1 7">Cell membrane</location>
        <topology evidence="1 7">Multi-pass membrane protein</topology>
    </subcellularLocation>
</comment>
<evidence type="ECO:0000256" key="6">
    <source>
        <dbReference type="ARBA" id="ARBA00023136"/>
    </source>
</evidence>
<sequence>MKPARRISPLIGILPLVLILAAWQGLAMSGRVTENQLPSLYVVVMRLLEQLASPAYLSDVGITLFRLFVGFFIALVLGVGLGMAAARSRVGAAVVVPIVRVLGPIPKVALYPAFILLLGFDHSSKIALVVADAAFPILLATLHGARSVESKLIWSALAAGTPRSRIVTSVVLPAAMPSILTGCRIGLVISCVVVFLAEMITSTDGLGHQLVIASRSFLTVDMFVALIAISLLGLVLNFLLGRARRFFLRGFPEES</sequence>
<keyword evidence="3" id="KW-1003">Cell membrane</keyword>
<feature type="transmembrane region" description="Helical" evidence="7">
    <location>
        <begin position="166"/>
        <end position="197"/>
    </location>
</feature>
<accession>A0A4Q7NH41</accession>
<gene>
    <name evidence="9" type="ORF">EV675_0183</name>
</gene>
<dbReference type="PANTHER" id="PTHR30151:SF0">
    <property type="entry name" value="ABC TRANSPORTER PERMEASE PROTEIN MJ0413-RELATED"/>
    <property type="match status" value="1"/>
</dbReference>